<name>A0ACB7STE7_HYAAI</name>
<dbReference type="Proteomes" id="UP000821845">
    <property type="component" value="Chromosome 2"/>
</dbReference>
<accession>A0ACB7STE7</accession>
<gene>
    <name evidence="1" type="ORF">HPB50_006080</name>
</gene>
<proteinExistence type="predicted"/>
<comment type="caution">
    <text evidence="1">The sequence shown here is derived from an EMBL/GenBank/DDBJ whole genome shotgun (WGS) entry which is preliminary data.</text>
</comment>
<protein>
    <submittedName>
        <fullName evidence="1">Uncharacterized protein</fullName>
    </submittedName>
</protein>
<keyword evidence="2" id="KW-1185">Reference proteome</keyword>
<reference evidence="1" key="1">
    <citation type="submission" date="2020-05" db="EMBL/GenBank/DDBJ databases">
        <title>Large-scale comparative analyses of tick genomes elucidate their genetic diversity and vector capacities.</title>
        <authorList>
            <person name="Jia N."/>
            <person name="Wang J."/>
            <person name="Shi W."/>
            <person name="Du L."/>
            <person name="Sun Y."/>
            <person name="Zhan W."/>
            <person name="Jiang J."/>
            <person name="Wang Q."/>
            <person name="Zhang B."/>
            <person name="Ji P."/>
            <person name="Sakyi L.B."/>
            <person name="Cui X."/>
            <person name="Yuan T."/>
            <person name="Jiang B."/>
            <person name="Yang W."/>
            <person name="Lam T.T.-Y."/>
            <person name="Chang Q."/>
            <person name="Ding S."/>
            <person name="Wang X."/>
            <person name="Zhu J."/>
            <person name="Ruan X."/>
            <person name="Zhao L."/>
            <person name="Wei J."/>
            <person name="Que T."/>
            <person name="Du C."/>
            <person name="Cheng J."/>
            <person name="Dai P."/>
            <person name="Han X."/>
            <person name="Huang E."/>
            <person name="Gao Y."/>
            <person name="Liu J."/>
            <person name="Shao H."/>
            <person name="Ye R."/>
            <person name="Li L."/>
            <person name="Wei W."/>
            <person name="Wang X."/>
            <person name="Wang C."/>
            <person name="Yang T."/>
            <person name="Huo Q."/>
            <person name="Li W."/>
            <person name="Guo W."/>
            <person name="Chen H."/>
            <person name="Zhou L."/>
            <person name="Ni X."/>
            <person name="Tian J."/>
            <person name="Zhou Y."/>
            <person name="Sheng Y."/>
            <person name="Liu T."/>
            <person name="Pan Y."/>
            <person name="Xia L."/>
            <person name="Li J."/>
            <person name="Zhao F."/>
            <person name="Cao W."/>
        </authorList>
    </citation>
    <scope>NUCLEOTIDE SEQUENCE</scope>
    <source>
        <strain evidence="1">Hyas-2018</strain>
    </source>
</reference>
<evidence type="ECO:0000313" key="1">
    <source>
        <dbReference type="EMBL" id="KAH6937988.1"/>
    </source>
</evidence>
<evidence type="ECO:0000313" key="2">
    <source>
        <dbReference type="Proteomes" id="UP000821845"/>
    </source>
</evidence>
<organism evidence="1 2">
    <name type="scientific">Hyalomma asiaticum</name>
    <name type="common">Tick</name>
    <dbReference type="NCBI Taxonomy" id="266040"/>
    <lineage>
        <taxon>Eukaryota</taxon>
        <taxon>Metazoa</taxon>
        <taxon>Ecdysozoa</taxon>
        <taxon>Arthropoda</taxon>
        <taxon>Chelicerata</taxon>
        <taxon>Arachnida</taxon>
        <taxon>Acari</taxon>
        <taxon>Parasitiformes</taxon>
        <taxon>Ixodida</taxon>
        <taxon>Ixodoidea</taxon>
        <taxon>Ixodidae</taxon>
        <taxon>Hyalomminae</taxon>
        <taxon>Hyalomma</taxon>
    </lineage>
</organism>
<sequence length="61" mass="6973">MQELFNPTHGEPMEADNGDPDKTDPVERTFGRLHRGPLLSVHSSVSVQERLPEWTAYRRAL</sequence>
<dbReference type="EMBL" id="CM023482">
    <property type="protein sequence ID" value="KAH6937988.1"/>
    <property type="molecule type" value="Genomic_DNA"/>
</dbReference>